<keyword evidence="1" id="KW-0614">Plasmid</keyword>
<dbReference type="Proteomes" id="UP000680706">
    <property type="component" value="Plasmid pAb134-03"/>
</dbReference>
<evidence type="ECO:0000313" key="2">
    <source>
        <dbReference type="Proteomes" id="UP000680706"/>
    </source>
</evidence>
<proteinExistence type="predicted"/>
<dbReference type="Gene3D" id="3.90.228.10">
    <property type="match status" value="1"/>
</dbReference>
<evidence type="ECO:0000313" key="1">
    <source>
        <dbReference type="EMBL" id="QUS59032.1"/>
    </source>
</evidence>
<dbReference type="EMBL" id="CP074129">
    <property type="protein sequence ID" value="QUS59032.1"/>
    <property type="molecule type" value="Genomic_DNA"/>
</dbReference>
<reference evidence="1 2" key="1">
    <citation type="journal article" date="2021" name="Angew. Chem. Int. Ed. Engl.">
        <title>A novel family of nonribosomal peptides modulate collective behavior in Pseudovibrio bacteria isolated from marine sponges.</title>
        <authorList>
            <person name="Ioca L.P."/>
            <person name="Dai Y."/>
            <person name="Kunakom S."/>
            <person name="Diaz-Espinosa J."/>
            <person name="Krunic A."/>
            <person name="Crnkovic C.M."/>
            <person name="Orjala J."/>
            <person name="Sanchez L.M."/>
            <person name="Ferreira A.G."/>
            <person name="Berlinck R.G.S."/>
            <person name="Eustaquio A.S."/>
        </authorList>
    </citation>
    <scope>NUCLEOTIDE SEQUENCE [LARGE SCALE GENOMIC DNA]</scope>
    <source>
        <strain evidence="1 2">Ab134</strain>
        <plasmid evidence="1 2">pAb134-03</plasmid>
    </source>
</reference>
<accession>A0ABX8AVE0</accession>
<geneLocation type="plasmid" evidence="1 2">
    <name>pAb134-03</name>
</geneLocation>
<organism evidence="1 2">
    <name type="scientific">Pseudovibrio brasiliensis</name>
    <dbReference type="NCBI Taxonomy" id="1898042"/>
    <lineage>
        <taxon>Bacteria</taxon>
        <taxon>Pseudomonadati</taxon>
        <taxon>Pseudomonadota</taxon>
        <taxon>Alphaproteobacteria</taxon>
        <taxon>Hyphomicrobiales</taxon>
        <taxon>Stappiaceae</taxon>
        <taxon>Pseudovibrio</taxon>
    </lineage>
</organism>
<name>A0ABX8AVE0_9HYPH</name>
<dbReference type="RefSeq" id="WP_075701428.1">
    <property type="nucleotide sequence ID" value="NZ_CP074129.1"/>
</dbReference>
<sequence length="142" mass="15951">MKTDIQITQYPFPDERGCYNAVQEAGFCLFPRELEEDDHVFFHGTAFENWLAILSKGFMSSNELTGGELDRVSYARKSSLSLGYAANARSAKTDGKGVVIAVRFENLADTRLQVTDGGLLFAKRCQPEIIGYYIVPSFYHHL</sequence>
<keyword evidence="2" id="KW-1185">Reference proteome</keyword>
<protein>
    <submittedName>
        <fullName evidence="1">Uncharacterized protein</fullName>
    </submittedName>
</protein>
<gene>
    <name evidence="1" type="ORF">KGB56_25800</name>
</gene>